<proteinExistence type="inferred from homology"/>
<dbReference type="InterPro" id="IPR050833">
    <property type="entry name" value="Poly_Biosynth_Transport"/>
</dbReference>
<evidence type="ECO:0000313" key="8">
    <source>
        <dbReference type="EMBL" id="WUP72589.1"/>
    </source>
</evidence>
<evidence type="ECO:0000256" key="7">
    <source>
        <dbReference type="SAM" id="Phobius"/>
    </source>
</evidence>
<keyword evidence="3" id="KW-1003">Cell membrane</keyword>
<feature type="transmembrane region" description="Helical" evidence="7">
    <location>
        <begin position="208"/>
        <end position="229"/>
    </location>
</feature>
<reference evidence="8" key="1">
    <citation type="submission" date="2022-10" db="EMBL/GenBank/DDBJ databases">
        <title>The complete genomes of actinobacterial strains from the NBC collection.</title>
        <authorList>
            <person name="Joergensen T.S."/>
            <person name="Alvarez Arevalo M."/>
            <person name="Sterndorff E.B."/>
            <person name="Faurdal D."/>
            <person name="Vuksanovic O."/>
            <person name="Mourched A.-S."/>
            <person name="Charusanti P."/>
            <person name="Shaw S."/>
            <person name="Blin K."/>
            <person name="Weber T."/>
        </authorList>
    </citation>
    <scope>NUCLEOTIDE SEQUENCE</scope>
    <source>
        <strain evidence="8">NBC_00254</strain>
    </source>
</reference>
<evidence type="ECO:0000256" key="1">
    <source>
        <dbReference type="ARBA" id="ARBA00004651"/>
    </source>
</evidence>
<evidence type="ECO:0000256" key="5">
    <source>
        <dbReference type="ARBA" id="ARBA00022989"/>
    </source>
</evidence>
<dbReference type="Pfam" id="PF13440">
    <property type="entry name" value="Polysacc_synt_3"/>
    <property type="match status" value="1"/>
</dbReference>
<organism evidence="8 9">
    <name type="scientific">Microbispora hainanensis</name>
    <dbReference type="NCBI Taxonomy" id="568844"/>
    <lineage>
        <taxon>Bacteria</taxon>
        <taxon>Bacillati</taxon>
        <taxon>Actinomycetota</taxon>
        <taxon>Actinomycetes</taxon>
        <taxon>Streptosporangiales</taxon>
        <taxon>Streptosporangiaceae</taxon>
        <taxon>Microbispora</taxon>
    </lineage>
</organism>
<comment type="subcellular location">
    <subcellularLocation>
        <location evidence="1">Cell membrane</location>
        <topology evidence="1">Multi-pass membrane protein</topology>
    </subcellularLocation>
</comment>
<sequence>MPENESDRAGSAGLGLRWGLLARVATKVGSFAMSLILARLLAPSDFGVYAVALAAQQFLWHVNDAGIVAAIVQWRGKIEDVLPTATTMVLTFSLTVYGLLWLFAPYFATVAGNPRAEGMVRMLAVLIVIDGFVGVRSAVLLRRFQQGKIAKANMAGMVVQVPVAVGMAAAGAGAFSFAGGAISSSLLAGVLMIAWAREPIRFGLRREVVVKLLRFGLPLAASLGVEALLLNADTVIVGAVFGATVLGFYTLALNISNWVPGLVGEALRHVTLPGFSRVADQRPEELSAKVQQIIPMVVILVVPVAVLVGVLAPAIVPFLYGERWLPSAAALSFLMVSMAVRMLSGTVFDVLTSVGATKSIAIMNLCWAVVLIPALWAGAHIGGIRGVAIAHALVGLLLTVPMGALFLRRIGVPVAPIGFASVRPLIGGLAAGVVAWLALRATSGAIPLVQLAAAGSAGLLVYVATGISSSRFREMRVLATS</sequence>
<evidence type="ECO:0000256" key="3">
    <source>
        <dbReference type="ARBA" id="ARBA00022475"/>
    </source>
</evidence>
<feature type="transmembrane region" description="Helical" evidence="7">
    <location>
        <begin position="153"/>
        <end position="171"/>
    </location>
</feature>
<dbReference type="Proteomes" id="UP001432011">
    <property type="component" value="Chromosome"/>
</dbReference>
<name>A0ABZ1SJV0_9ACTN</name>
<feature type="transmembrane region" description="Helical" evidence="7">
    <location>
        <begin position="120"/>
        <end position="141"/>
    </location>
</feature>
<feature type="transmembrane region" description="Helical" evidence="7">
    <location>
        <begin position="48"/>
        <end position="72"/>
    </location>
</feature>
<dbReference type="PANTHER" id="PTHR30250">
    <property type="entry name" value="PST FAMILY PREDICTED COLANIC ACID TRANSPORTER"/>
    <property type="match status" value="1"/>
</dbReference>
<accession>A0ABZ1SJV0</accession>
<keyword evidence="5 7" id="KW-1133">Transmembrane helix</keyword>
<protein>
    <submittedName>
        <fullName evidence="8">Oligosaccharide flippase family protein</fullName>
    </submittedName>
</protein>
<gene>
    <name evidence="8" type="ORF">OG913_24565</name>
</gene>
<feature type="transmembrane region" description="Helical" evidence="7">
    <location>
        <begin position="328"/>
        <end position="348"/>
    </location>
</feature>
<feature type="transmembrane region" description="Helical" evidence="7">
    <location>
        <begin position="20"/>
        <end position="42"/>
    </location>
</feature>
<keyword evidence="9" id="KW-1185">Reference proteome</keyword>
<feature type="transmembrane region" description="Helical" evidence="7">
    <location>
        <begin position="293"/>
        <end position="316"/>
    </location>
</feature>
<feature type="transmembrane region" description="Helical" evidence="7">
    <location>
        <begin position="445"/>
        <end position="467"/>
    </location>
</feature>
<dbReference type="RefSeq" id="WP_328708517.1">
    <property type="nucleotide sequence ID" value="NZ_CP108085.1"/>
</dbReference>
<evidence type="ECO:0000256" key="6">
    <source>
        <dbReference type="ARBA" id="ARBA00023136"/>
    </source>
</evidence>
<keyword evidence="6 7" id="KW-0472">Membrane</keyword>
<evidence type="ECO:0000256" key="4">
    <source>
        <dbReference type="ARBA" id="ARBA00022692"/>
    </source>
</evidence>
<feature type="transmembrane region" description="Helical" evidence="7">
    <location>
        <begin position="360"/>
        <end position="381"/>
    </location>
</feature>
<feature type="transmembrane region" description="Helical" evidence="7">
    <location>
        <begin position="387"/>
        <end position="407"/>
    </location>
</feature>
<dbReference type="EMBL" id="CP108085">
    <property type="protein sequence ID" value="WUP72589.1"/>
    <property type="molecule type" value="Genomic_DNA"/>
</dbReference>
<feature type="transmembrane region" description="Helical" evidence="7">
    <location>
        <begin position="177"/>
        <end position="196"/>
    </location>
</feature>
<feature type="transmembrane region" description="Helical" evidence="7">
    <location>
        <begin position="235"/>
        <end position="255"/>
    </location>
</feature>
<feature type="transmembrane region" description="Helical" evidence="7">
    <location>
        <begin position="84"/>
        <end position="108"/>
    </location>
</feature>
<feature type="transmembrane region" description="Helical" evidence="7">
    <location>
        <begin position="419"/>
        <end position="439"/>
    </location>
</feature>
<evidence type="ECO:0000313" key="9">
    <source>
        <dbReference type="Proteomes" id="UP001432011"/>
    </source>
</evidence>
<keyword evidence="4 7" id="KW-0812">Transmembrane</keyword>
<dbReference type="PANTHER" id="PTHR30250:SF10">
    <property type="entry name" value="LIPOPOLYSACCHARIDE BIOSYNTHESIS PROTEIN WZXC"/>
    <property type="match status" value="1"/>
</dbReference>
<evidence type="ECO:0000256" key="2">
    <source>
        <dbReference type="ARBA" id="ARBA00007430"/>
    </source>
</evidence>
<comment type="similarity">
    <text evidence="2">Belongs to the polysaccharide synthase family.</text>
</comment>